<dbReference type="Proteomes" id="UP001152797">
    <property type="component" value="Unassembled WGS sequence"/>
</dbReference>
<evidence type="ECO:0000313" key="4">
    <source>
        <dbReference type="Proteomes" id="UP001152797"/>
    </source>
</evidence>
<keyword evidence="4" id="KW-1185">Reference proteome</keyword>
<reference evidence="2" key="1">
    <citation type="submission" date="2022-10" db="EMBL/GenBank/DDBJ databases">
        <authorList>
            <person name="Chen Y."/>
            <person name="Dougan E. K."/>
            <person name="Chan C."/>
            <person name="Rhodes N."/>
            <person name="Thang M."/>
        </authorList>
    </citation>
    <scope>NUCLEOTIDE SEQUENCE</scope>
</reference>
<reference evidence="3 4" key="2">
    <citation type="submission" date="2024-05" db="EMBL/GenBank/DDBJ databases">
        <authorList>
            <person name="Chen Y."/>
            <person name="Shah S."/>
            <person name="Dougan E. K."/>
            <person name="Thang M."/>
            <person name="Chan C."/>
        </authorList>
    </citation>
    <scope>NUCLEOTIDE SEQUENCE [LARGE SCALE GENOMIC DNA]</scope>
</reference>
<feature type="signal peptide" evidence="1">
    <location>
        <begin position="1"/>
        <end position="16"/>
    </location>
</feature>
<evidence type="ECO:0000313" key="3">
    <source>
        <dbReference type="EMBL" id="CAL4771144.1"/>
    </source>
</evidence>
<keyword evidence="1" id="KW-0732">Signal</keyword>
<dbReference type="OrthoDB" id="10515579at2759"/>
<evidence type="ECO:0000313" key="2">
    <source>
        <dbReference type="EMBL" id="CAI3983832.1"/>
    </source>
</evidence>
<name>A0A9P1C330_9DINO</name>
<dbReference type="AlphaFoldDB" id="A0A9P1C330"/>
<feature type="chain" id="PRO_5043270021" evidence="1">
    <location>
        <begin position="17"/>
        <end position="264"/>
    </location>
</feature>
<comment type="caution">
    <text evidence="2">The sequence shown here is derived from an EMBL/GenBank/DDBJ whole genome shotgun (WGS) entry which is preliminary data.</text>
</comment>
<protein>
    <submittedName>
        <fullName evidence="3">ShKT domain-containing protein</fullName>
    </submittedName>
</protein>
<dbReference type="EMBL" id="CAMXCT020000838">
    <property type="protein sequence ID" value="CAL1137207.1"/>
    <property type="molecule type" value="Genomic_DNA"/>
</dbReference>
<dbReference type="EMBL" id="CAMXCT010000838">
    <property type="protein sequence ID" value="CAI3983832.1"/>
    <property type="molecule type" value="Genomic_DNA"/>
</dbReference>
<organism evidence="2">
    <name type="scientific">Cladocopium goreaui</name>
    <dbReference type="NCBI Taxonomy" id="2562237"/>
    <lineage>
        <taxon>Eukaryota</taxon>
        <taxon>Sar</taxon>
        <taxon>Alveolata</taxon>
        <taxon>Dinophyceae</taxon>
        <taxon>Suessiales</taxon>
        <taxon>Symbiodiniaceae</taxon>
        <taxon>Cladocopium</taxon>
    </lineage>
</organism>
<proteinExistence type="predicted"/>
<evidence type="ECO:0000256" key="1">
    <source>
        <dbReference type="SAM" id="SignalP"/>
    </source>
</evidence>
<accession>A0A9P1C330</accession>
<gene>
    <name evidence="2" type="ORF">C1SCF055_LOCUS11412</name>
</gene>
<dbReference type="Gene3D" id="2.60.120.620">
    <property type="entry name" value="q2cbj1_9rhob like domain"/>
    <property type="match status" value="1"/>
</dbReference>
<dbReference type="EMBL" id="CAMXCT030000838">
    <property type="protein sequence ID" value="CAL4771144.1"/>
    <property type="molecule type" value="Genomic_DNA"/>
</dbReference>
<sequence>MEWPIRLWLFLAGVAANMPSKEDCGGADPDAWISPTRASRGFHVICISPDCSAGSDSGHCKASEPTAKVCWGAVKSDCQELPGLASILAEEGPDSLVSLQDLLAEGRPVANPRRFERLLKARLKHGKRPLNYAFFAVEDDTQTPRRLESLTGQSGMILAFEGGAFVWPGVRVGFRRNMTIRPANAPPIELQMETRSLQPLVVEISSFLDASDCQHIIDKALPHVEKSTVKHMDHDVGKPDANWRTSSTYFMQSDDSFLHFKKGA</sequence>